<name>A0A2H1VJ62_SPOFR</name>
<protein>
    <submittedName>
        <fullName evidence="3">SFRICE_022867</fullName>
    </submittedName>
</protein>
<gene>
    <name evidence="3" type="ORF">SFRICE_022867</name>
</gene>
<reference evidence="3" key="1">
    <citation type="submission" date="2016-07" db="EMBL/GenBank/DDBJ databases">
        <authorList>
            <person name="Bretaudeau A."/>
        </authorList>
    </citation>
    <scope>NUCLEOTIDE SEQUENCE</scope>
    <source>
        <strain evidence="3">Rice</strain>
        <tissue evidence="3">Whole body</tissue>
    </source>
</reference>
<feature type="chain" id="PRO_5013749293" evidence="2">
    <location>
        <begin position="18"/>
        <end position="79"/>
    </location>
</feature>
<evidence type="ECO:0000256" key="1">
    <source>
        <dbReference type="SAM" id="MobiDB-lite"/>
    </source>
</evidence>
<feature type="compositionally biased region" description="Polar residues" evidence="1">
    <location>
        <begin position="27"/>
        <end position="40"/>
    </location>
</feature>
<evidence type="ECO:0000256" key="2">
    <source>
        <dbReference type="SAM" id="SignalP"/>
    </source>
</evidence>
<dbReference type="EMBL" id="ODYU01002845">
    <property type="protein sequence ID" value="SOQ40831.1"/>
    <property type="molecule type" value="Genomic_DNA"/>
</dbReference>
<organism evidence="3">
    <name type="scientific">Spodoptera frugiperda</name>
    <name type="common">Fall armyworm</name>
    <dbReference type="NCBI Taxonomy" id="7108"/>
    <lineage>
        <taxon>Eukaryota</taxon>
        <taxon>Metazoa</taxon>
        <taxon>Ecdysozoa</taxon>
        <taxon>Arthropoda</taxon>
        <taxon>Hexapoda</taxon>
        <taxon>Insecta</taxon>
        <taxon>Pterygota</taxon>
        <taxon>Neoptera</taxon>
        <taxon>Endopterygota</taxon>
        <taxon>Lepidoptera</taxon>
        <taxon>Glossata</taxon>
        <taxon>Ditrysia</taxon>
        <taxon>Noctuoidea</taxon>
        <taxon>Noctuidae</taxon>
        <taxon>Amphipyrinae</taxon>
        <taxon>Spodoptera</taxon>
    </lineage>
</organism>
<feature type="signal peptide" evidence="2">
    <location>
        <begin position="1"/>
        <end position="17"/>
    </location>
</feature>
<feature type="region of interest" description="Disordered" evidence="1">
    <location>
        <begin position="27"/>
        <end position="46"/>
    </location>
</feature>
<evidence type="ECO:0000313" key="3">
    <source>
        <dbReference type="EMBL" id="SOQ40831.1"/>
    </source>
</evidence>
<keyword evidence="2" id="KW-0732">Signal</keyword>
<dbReference type="AlphaFoldDB" id="A0A2H1VJ62"/>
<proteinExistence type="predicted"/>
<sequence>MLKILFGLAVLVVAVFAGPLDYQTPVLRSNNAQNNYNPSQYDDLRRYDSYSRRSDSDYNQYNLNYDYLRSLPYSYQSSN</sequence>
<accession>A0A2H1VJ62</accession>